<dbReference type="EMBL" id="LT984809">
    <property type="protein sequence ID" value="SPD49100.1"/>
    <property type="molecule type" value="Genomic_DNA"/>
</dbReference>
<protein>
    <recommendedName>
        <fullName evidence="1">Transglutaminase-like domain-containing protein</fullName>
    </recommendedName>
</protein>
<sequence length="366" mass="41781">MNFSHIYHLFARYPVLANDRSFLDWLKIHGASSWRETEIDTNDQRDVIVISHDELTAYAARIKFKLLADDSSETCTADQSIISVREFDLLRSNSKHSLLRAAIQSNKINRCEITSISPYVNFDGDDYTDITWKIEFVRNGLKYILSISEAGAEEAAHGEVEVQAKSSEPIAIFNEWLATNEVHSPYLFKQQAEAWTSGPLTVREKAFRIFSNVQRLYRYDSTIRNITEFTLRDTLTRDANNYRGICDEWAVVQISYLRAIGIESRLKFLIWTQGGRVVGHACLEFNNGGKWTHMDALWNAFDNAARYRSSGAQQLTVMDADYPMDSRSNSPAWGVPDPRGDGKLNPYADFVISPPYPGNRRPGYSY</sequence>
<dbReference type="Proteomes" id="UP000256952">
    <property type="component" value="Plasmid CBM2613_p"/>
</dbReference>
<reference evidence="2" key="1">
    <citation type="submission" date="2018-01" db="EMBL/GenBank/DDBJ databases">
        <authorList>
            <person name="Clerissi C."/>
        </authorList>
    </citation>
    <scope>NUCLEOTIDE SEQUENCE</scope>
    <source>
        <strain evidence="2">Cupriavidus taiwanensis STM 8556</strain>
        <plasmid evidence="2">CBM2613_p</plasmid>
    </source>
</reference>
<dbReference type="Gene3D" id="3.10.620.30">
    <property type="match status" value="1"/>
</dbReference>
<dbReference type="RefSeq" id="WP_115684107.1">
    <property type="nucleotide sequence ID" value="NZ_LT976979.1"/>
</dbReference>
<dbReference type="AlphaFoldDB" id="A0A375FFM9"/>
<geneLocation type="plasmid" evidence="3">
    <name>I</name>
</geneLocation>
<feature type="domain" description="Transglutaminase-like" evidence="1">
    <location>
        <begin position="191"/>
        <end position="296"/>
    </location>
</feature>
<reference evidence="3 4" key="2">
    <citation type="submission" date="2018-01" db="EMBL/GenBank/DDBJ databases">
        <authorList>
            <person name="Gaut B.S."/>
            <person name="Morton B.R."/>
            <person name="Clegg M.T."/>
            <person name="Duvall M.R."/>
        </authorList>
    </citation>
    <scope>NUCLEOTIDE SEQUENCE</scope>
    <source>
        <strain evidence="3">Cupriavidus taiwanensis STM 8555</strain>
        <plasmid evidence="3">I</plasmid>
        <plasmid evidence="4">Plasmid cbm2613_p</plasmid>
    </source>
</reference>
<evidence type="ECO:0000313" key="3">
    <source>
        <dbReference type="EMBL" id="SPD49100.1"/>
    </source>
</evidence>
<dbReference type="InterPro" id="IPR002931">
    <property type="entry name" value="Transglutaminase-like"/>
</dbReference>
<organism evidence="3">
    <name type="scientific">Cupriavidus taiwanensis</name>
    <dbReference type="NCBI Taxonomy" id="164546"/>
    <lineage>
        <taxon>Bacteria</taxon>
        <taxon>Pseudomonadati</taxon>
        <taxon>Pseudomonadota</taxon>
        <taxon>Betaproteobacteria</taxon>
        <taxon>Burkholderiales</taxon>
        <taxon>Burkholderiaceae</taxon>
        <taxon>Cupriavidus</taxon>
    </lineage>
</organism>
<geneLocation type="plasmid" evidence="2">
    <name>CBM2613_p</name>
</geneLocation>
<geneLocation type="plasmid" evidence="4">
    <name>cbm2613_p</name>
</geneLocation>
<dbReference type="InterPro" id="IPR038765">
    <property type="entry name" value="Papain-like_cys_pep_sf"/>
</dbReference>
<name>A0A375FFM9_9BURK</name>
<keyword evidence="3" id="KW-0614">Plasmid</keyword>
<dbReference type="SUPFAM" id="SSF54001">
    <property type="entry name" value="Cysteine proteinases"/>
    <property type="match status" value="1"/>
</dbReference>
<evidence type="ECO:0000313" key="2">
    <source>
        <dbReference type="EMBL" id="SOZ74546.1"/>
    </source>
</evidence>
<dbReference type="EMBL" id="LT976981">
    <property type="protein sequence ID" value="SOZ74546.1"/>
    <property type="molecule type" value="Genomic_DNA"/>
</dbReference>
<evidence type="ECO:0000259" key="1">
    <source>
        <dbReference type="Pfam" id="PF01841"/>
    </source>
</evidence>
<gene>
    <name evidence="3" type="ORF">CBM2612_P0445</name>
    <name evidence="2" type="ORF">CBM2613_P50007</name>
</gene>
<proteinExistence type="predicted"/>
<evidence type="ECO:0000313" key="4">
    <source>
        <dbReference type="Proteomes" id="UP000256952"/>
    </source>
</evidence>
<dbReference type="Pfam" id="PF01841">
    <property type="entry name" value="Transglut_core"/>
    <property type="match status" value="1"/>
</dbReference>
<accession>A0A375FFM9</accession>